<organism evidence="3">
    <name type="scientific">Thelazia callipaeda</name>
    <name type="common">Oriental eyeworm</name>
    <name type="synonym">Parasitic nematode</name>
    <dbReference type="NCBI Taxonomy" id="103827"/>
    <lineage>
        <taxon>Eukaryota</taxon>
        <taxon>Metazoa</taxon>
        <taxon>Ecdysozoa</taxon>
        <taxon>Nematoda</taxon>
        <taxon>Chromadorea</taxon>
        <taxon>Rhabditida</taxon>
        <taxon>Spirurina</taxon>
        <taxon>Spiruromorpha</taxon>
        <taxon>Thelazioidea</taxon>
        <taxon>Thelaziidae</taxon>
        <taxon>Thelazia</taxon>
    </lineage>
</organism>
<dbReference type="EMBL" id="UYYF01000832">
    <property type="protein sequence ID" value="VDM99180.1"/>
    <property type="molecule type" value="Genomic_DNA"/>
</dbReference>
<reference evidence="3" key="1">
    <citation type="submission" date="2017-02" db="UniProtKB">
        <authorList>
            <consortium name="WormBaseParasite"/>
        </authorList>
    </citation>
    <scope>IDENTIFICATION</scope>
</reference>
<gene>
    <name evidence="1" type="ORF">TCLT_LOCUS2955</name>
</gene>
<dbReference type="OMA" id="TSHEHQL"/>
<sequence>MPLYPTLEDLLVDQYKESENTTSHEHQLLLLPSQIGASMQPSAPIYEPNTSNC</sequence>
<dbReference type="WBParaSite" id="TCLT_0000295301-mRNA-1">
    <property type="protein sequence ID" value="TCLT_0000295301-mRNA-1"/>
    <property type="gene ID" value="TCLT_0000295301"/>
</dbReference>
<evidence type="ECO:0000313" key="2">
    <source>
        <dbReference type="Proteomes" id="UP000276776"/>
    </source>
</evidence>
<accession>A0A0N5CRV3</accession>
<dbReference type="Proteomes" id="UP000276776">
    <property type="component" value="Unassembled WGS sequence"/>
</dbReference>
<protein>
    <submittedName>
        <fullName evidence="1 3">Uncharacterized protein</fullName>
    </submittedName>
</protein>
<keyword evidence="2" id="KW-1185">Reference proteome</keyword>
<evidence type="ECO:0000313" key="3">
    <source>
        <dbReference type="WBParaSite" id="TCLT_0000295301-mRNA-1"/>
    </source>
</evidence>
<dbReference type="AlphaFoldDB" id="A0A0N5CRV3"/>
<evidence type="ECO:0000313" key="1">
    <source>
        <dbReference type="EMBL" id="VDM99180.1"/>
    </source>
</evidence>
<proteinExistence type="predicted"/>
<reference evidence="1 2" key="2">
    <citation type="submission" date="2018-11" db="EMBL/GenBank/DDBJ databases">
        <authorList>
            <consortium name="Pathogen Informatics"/>
        </authorList>
    </citation>
    <scope>NUCLEOTIDE SEQUENCE [LARGE SCALE GENOMIC DNA]</scope>
</reference>
<name>A0A0N5CRV3_THECL</name>